<dbReference type="PANTHER" id="PTHR24292">
    <property type="entry name" value="CYTOCHROME P450"/>
    <property type="match status" value="1"/>
</dbReference>
<evidence type="ECO:0000313" key="10">
    <source>
        <dbReference type="Proteomes" id="UP001431209"/>
    </source>
</evidence>
<dbReference type="GO" id="GO:0004497">
    <property type="term" value="F:monooxygenase activity"/>
    <property type="evidence" value="ECO:0007669"/>
    <property type="project" value="UniProtKB-KW"/>
</dbReference>
<evidence type="ECO:0000256" key="4">
    <source>
        <dbReference type="ARBA" id="ARBA00022723"/>
    </source>
</evidence>
<dbReference type="SUPFAM" id="SSF48264">
    <property type="entry name" value="Cytochrome P450"/>
    <property type="match status" value="1"/>
</dbReference>
<comment type="caution">
    <text evidence="9">The sequence shown here is derived from an EMBL/GenBank/DDBJ whole genome shotgun (WGS) entry which is preliminary data.</text>
</comment>
<proteinExistence type="inferred from homology"/>
<dbReference type="GO" id="GO:0005506">
    <property type="term" value="F:iron ion binding"/>
    <property type="evidence" value="ECO:0007669"/>
    <property type="project" value="InterPro"/>
</dbReference>
<dbReference type="PRINTS" id="PR00463">
    <property type="entry name" value="EP450I"/>
</dbReference>
<dbReference type="PRINTS" id="PR00385">
    <property type="entry name" value="P450"/>
</dbReference>
<dbReference type="InterPro" id="IPR001128">
    <property type="entry name" value="Cyt_P450"/>
</dbReference>
<keyword evidence="7" id="KW-0503">Monooxygenase</keyword>
<evidence type="ECO:0000256" key="7">
    <source>
        <dbReference type="ARBA" id="ARBA00023033"/>
    </source>
</evidence>
<evidence type="ECO:0000256" key="3">
    <source>
        <dbReference type="ARBA" id="ARBA00022617"/>
    </source>
</evidence>
<dbReference type="GO" id="GO:0016705">
    <property type="term" value="F:oxidoreductase activity, acting on paired donors, with incorporation or reduction of molecular oxygen"/>
    <property type="evidence" value="ECO:0007669"/>
    <property type="project" value="InterPro"/>
</dbReference>
<protein>
    <submittedName>
        <fullName evidence="9">Cytochrome P450</fullName>
    </submittedName>
</protein>
<organism evidence="9 10">
    <name type="scientific">Acrasis kona</name>
    <dbReference type="NCBI Taxonomy" id="1008807"/>
    <lineage>
        <taxon>Eukaryota</taxon>
        <taxon>Discoba</taxon>
        <taxon>Heterolobosea</taxon>
        <taxon>Tetramitia</taxon>
        <taxon>Eutetramitia</taxon>
        <taxon>Acrasidae</taxon>
        <taxon>Acrasis</taxon>
    </lineage>
</organism>
<dbReference type="InterPro" id="IPR036396">
    <property type="entry name" value="Cyt_P450_sf"/>
</dbReference>
<dbReference type="AlphaFoldDB" id="A0AAW2YLQ2"/>
<sequence>MIFHFAVGIGLIIATLVIVAKIINIRTAKKAEHIPGVSLLSNLSLFLNPQLNFHLYSERLIPTLEKLGVKQNGGGHLYRITVGGVNYIINTSPAVFHEVAVSKYKLFDRPPDFCALTNFNPHSKEANSLFGCSHEPGVGAWKRIRAIVDRAFTDNNLRKILERGTYDVVNNLLKKWRSQPEGQTVDASADMDATVMDMIAQGGYGIKTDCVNGNDMIFPRMVKNIFRTMLLFIVMRRSIVKLIPFAKTYYYFWPEWRKLLGGFIDVSRQRMLDEPGVHQGDILSAMIKTSDEQSALSTEEMIKTLSDLTIAANDTTSATLQFALYEIAKQKQIQENIRQEIDALYEKRDVDSKDSLPTFDEIVSEMPYTKAVMQEALRKYPVAPYIVRYATRDVKLDNNTLIPKHSQVVNVFRIMHNDPEIWGPDAHEFKPERFVNDAVFEKVPRSAHSPFAAGPRNCVGKRLAEMEIILTLSTLVRNYNLELFDKGEMETRTIITAHPLRALKLKISKRNIQ</sequence>
<keyword evidence="3 8" id="KW-0349">Heme</keyword>
<comment type="similarity">
    <text evidence="2">Belongs to the cytochrome P450 family.</text>
</comment>
<comment type="cofactor">
    <cofactor evidence="1 8">
        <name>heme</name>
        <dbReference type="ChEBI" id="CHEBI:30413"/>
    </cofactor>
</comment>
<evidence type="ECO:0000256" key="5">
    <source>
        <dbReference type="ARBA" id="ARBA00023002"/>
    </source>
</evidence>
<evidence type="ECO:0000256" key="6">
    <source>
        <dbReference type="ARBA" id="ARBA00023004"/>
    </source>
</evidence>
<dbReference type="InterPro" id="IPR050476">
    <property type="entry name" value="Insect_CytP450_Detox"/>
</dbReference>
<keyword evidence="6 8" id="KW-0408">Iron</keyword>
<dbReference type="PANTHER" id="PTHR24292:SF102">
    <property type="entry name" value="CYTOCHROME P450 FAMILY-RELATED"/>
    <property type="match status" value="1"/>
</dbReference>
<evidence type="ECO:0000313" key="9">
    <source>
        <dbReference type="EMBL" id="KAL0477584.1"/>
    </source>
</evidence>
<evidence type="ECO:0000256" key="8">
    <source>
        <dbReference type="PIRSR" id="PIRSR602401-1"/>
    </source>
</evidence>
<evidence type="ECO:0000256" key="2">
    <source>
        <dbReference type="ARBA" id="ARBA00010617"/>
    </source>
</evidence>
<accession>A0AAW2YLQ2</accession>
<reference evidence="9 10" key="1">
    <citation type="submission" date="2024-03" db="EMBL/GenBank/DDBJ databases">
        <title>The Acrasis kona genome and developmental transcriptomes reveal deep origins of eukaryotic multicellular pathways.</title>
        <authorList>
            <person name="Sheikh S."/>
            <person name="Fu C.-J."/>
            <person name="Brown M.W."/>
            <person name="Baldauf S.L."/>
        </authorList>
    </citation>
    <scope>NUCLEOTIDE SEQUENCE [LARGE SCALE GENOMIC DNA]</scope>
    <source>
        <strain evidence="9 10">ATCC MYA-3509</strain>
    </source>
</reference>
<gene>
    <name evidence="9" type="ORF">AKO1_015409</name>
</gene>
<name>A0AAW2YLQ2_9EUKA</name>
<dbReference type="GO" id="GO:0020037">
    <property type="term" value="F:heme binding"/>
    <property type="evidence" value="ECO:0007669"/>
    <property type="project" value="InterPro"/>
</dbReference>
<dbReference type="EMBL" id="JAOPGA020000195">
    <property type="protein sequence ID" value="KAL0477584.1"/>
    <property type="molecule type" value="Genomic_DNA"/>
</dbReference>
<keyword evidence="4 8" id="KW-0479">Metal-binding</keyword>
<keyword evidence="10" id="KW-1185">Reference proteome</keyword>
<dbReference type="Proteomes" id="UP001431209">
    <property type="component" value="Unassembled WGS sequence"/>
</dbReference>
<keyword evidence="5" id="KW-0560">Oxidoreductase</keyword>
<feature type="binding site" description="axial binding residue" evidence="8">
    <location>
        <position position="458"/>
    </location>
    <ligand>
        <name>heme</name>
        <dbReference type="ChEBI" id="CHEBI:30413"/>
    </ligand>
    <ligandPart>
        <name>Fe</name>
        <dbReference type="ChEBI" id="CHEBI:18248"/>
    </ligandPart>
</feature>
<dbReference type="InterPro" id="IPR002401">
    <property type="entry name" value="Cyt_P450_E_grp-I"/>
</dbReference>
<dbReference type="Pfam" id="PF00067">
    <property type="entry name" value="p450"/>
    <property type="match status" value="1"/>
</dbReference>
<evidence type="ECO:0000256" key="1">
    <source>
        <dbReference type="ARBA" id="ARBA00001971"/>
    </source>
</evidence>
<dbReference type="Gene3D" id="1.10.630.10">
    <property type="entry name" value="Cytochrome P450"/>
    <property type="match status" value="1"/>
</dbReference>